<evidence type="ECO:0008006" key="3">
    <source>
        <dbReference type="Google" id="ProtNLM"/>
    </source>
</evidence>
<dbReference type="Gene3D" id="1.10.510.10">
    <property type="entry name" value="Transferase(Phosphotransferase) domain 1"/>
    <property type="match status" value="1"/>
</dbReference>
<reference evidence="1 2" key="1">
    <citation type="submission" date="2019-03" db="EMBL/GenBank/DDBJ databases">
        <title>Single cell metagenomics reveals metabolic interactions within the superorganism composed of flagellate Streblomastix strix and complex community of Bacteroidetes bacteria on its surface.</title>
        <authorList>
            <person name="Treitli S.C."/>
            <person name="Kolisko M."/>
            <person name="Husnik F."/>
            <person name="Keeling P."/>
            <person name="Hampl V."/>
        </authorList>
    </citation>
    <scope>NUCLEOTIDE SEQUENCE [LARGE SCALE GENOMIC DNA]</scope>
    <source>
        <strain evidence="1">ST1C</strain>
    </source>
</reference>
<comment type="caution">
    <text evidence="1">The sequence shown here is derived from an EMBL/GenBank/DDBJ whole genome shotgun (WGS) entry which is preliminary data.</text>
</comment>
<sequence>MNLRNFNRGSGDHGRSKVYLGYHADFGIVVAKVMRIERFDSNEFFKIGALNKPEFASPFIMKCFKAKQFLTNIVILMEYANAKSLELIFKDNKKKLSIGTLRALAQQIWMFICKISRGQDPSKDNYEKNTEFIGILPNGPKI</sequence>
<dbReference type="EMBL" id="SNRW01008236">
    <property type="protein sequence ID" value="KAA6379847.1"/>
    <property type="molecule type" value="Genomic_DNA"/>
</dbReference>
<proteinExistence type="predicted"/>
<evidence type="ECO:0000313" key="2">
    <source>
        <dbReference type="Proteomes" id="UP000324800"/>
    </source>
</evidence>
<organism evidence="1 2">
    <name type="scientific">Streblomastix strix</name>
    <dbReference type="NCBI Taxonomy" id="222440"/>
    <lineage>
        <taxon>Eukaryota</taxon>
        <taxon>Metamonada</taxon>
        <taxon>Preaxostyla</taxon>
        <taxon>Oxymonadida</taxon>
        <taxon>Streblomastigidae</taxon>
        <taxon>Streblomastix</taxon>
    </lineage>
</organism>
<dbReference type="AlphaFoldDB" id="A0A5J4VBM3"/>
<dbReference type="SUPFAM" id="SSF56112">
    <property type="entry name" value="Protein kinase-like (PK-like)"/>
    <property type="match status" value="1"/>
</dbReference>
<accession>A0A5J4VBM3</accession>
<evidence type="ECO:0000313" key="1">
    <source>
        <dbReference type="EMBL" id="KAA6379847.1"/>
    </source>
</evidence>
<gene>
    <name evidence="1" type="ORF">EZS28_024627</name>
</gene>
<name>A0A5J4VBM3_9EUKA</name>
<dbReference type="InterPro" id="IPR011009">
    <property type="entry name" value="Kinase-like_dom_sf"/>
</dbReference>
<dbReference type="Proteomes" id="UP000324800">
    <property type="component" value="Unassembled WGS sequence"/>
</dbReference>
<protein>
    <recommendedName>
        <fullName evidence="3">Protein kinase domain-containing protein</fullName>
    </recommendedName>
</protein>